<dbReference type="Gene3D" id="3.90.1010.10">
    <property type="match status" value="1"/>
</dbReference>
<evidence type="ECO:0000259" key="1">
    <source>
        <dbReference type="Pfam" id="PF01592"/>
    </source>
</evidence>
<reference evidence="2 3" key="1">
    <citation type="submission" date="2019-10" db="EMBL/GenBank/DDBJ databases">
        <title>Epibacterium sp. nov., isolated from seawater.</title>
        <authorList>
            <person name="Zhang X."/>
            <person name="Li N."/>
        </authorList>
    </citation>
    <scope>NUCLEOTIDE SEQUENCE [LARGE SCALE GENOMIC DNA]</scope>
    <source>
        <strain evidence="2 3">SM1969</strain>
    </source>
</reference>
<dbReference type="Proteomes" id="UP000436694">
    <property type="component" value="Unassembled WGS sequence"/>
</dbReference>
<name>A0A844ASJ1_9RHOB</name>
<dbReference type="CDD" id="cd06664">
    <property type="entry name" value="IscU_like"/>
    <property type="match status" value="1"/>
</dbReference>
<dbReference type="EMBL" id="WIXK01000001">
    <property type="protein sequence ID" value="MQY41354.1"/>
    <property type="molecule type" value="Genomic_DNA"/>
</dbReference>
<dbReference type="GO" id="GO:0005506">
    <property type="term" value="F:iron ion binding"/>
    <property type="evidence" value="ECO:0007669"/>
    <property type="project" value="InterPro"/>
</dbReference>
<keyword evidence="3" id="KW-1185">Reference proteome</keyword>
<comment type="caution">
    <text evidence="2">The sequence shown here is derived from an EMBL/GenBank/DDBJ whole genome shotgun (WGS) entry which is preliminary data.</text>
</comment>
<evidence type="ECO:0000313" key="2">
    <source>
        <dbReference type="EMBL" id="MQY41354.1"/>
    </source>
</evidence>
<dbReference type="GO" id="GO:0016226">
    <property type="term" value="P:iron-sulfur cluster assembly"/>
    <property type="evidence" value="ECO:0007669"/>
    <property type="project" value="InterPro"/>
</dbReference>
<accession>A0A844ASJ1</accession>
<evidence type="ECO:0000313" key="3">
    <source>
        <dbReference type="Proteomes" id="UP000436694"/>
    </source>
</evidence>
<dbReference type="SUPFAM" id="SSF82649">
    <property type="entry name" value="SufE/NifU"/>
    <property type="match status" value="1"/>
</dbReference>
<dbReference type="InterPro" id="IPR002871">
    <property type="entry name" value="NIF_FeS_clus_asmbl_NifU_N"/>
</dbReference>
<sequence length="148" mass="15895">MTRETDLIKLYSQKILELAADIPHLERLDAPDASAKKRSPMCGSTVTVDLKLEDGKISAFGQDVKACALGQASAAVLGHVVVGRSPAELQVARDQLKAMLREDGPVPDAPFDGYEVLIPAREFQNRHASILLALDASLEALAQIHANV</sequence>
<dbReference type="Pfam" id="PF01592">
    <property type="entry name" value="NifU_N"/>
    <property type="match status" value="1"/>
</dbReference>
<proteinExistence type="predicted"/>
<feature type="domain" description="NIF system FeS cluster assembly NifU N-terminal" evidence="1">
    <location>
        <begin position="11"/>
        <end position="102"/>
    </location>
</feature>
<dbReference type="GO" id="GO:0051536">
    <property type="term" value="F:iron-sulfur cluster binding"/>
    <property type="evidence" value="ECO:0007669"/>
    <property type="project" value="InterPro"/>
</dbReference>
<protein>
    <submittedName>
        <fullName evidence="2">Iron-sulfur cluster assembly scaffold protein</fullName>
    </submittedName>
</protein>
<organism evidence="2 3">
    <name type="scientific">Tritonibacter aquimaris</name>
    <dbReference type="NCBI Taxonomy" id="2663379"/>
    <lineage>
        <taxon>Bacteria</taxon>
        <taxon>Pseudomonadati</taxon>
        <taxon>Pseudomonadota</taxon>
        <taxon>Alphaproteobacteria</taxon>
        <taxon>Rhodobacterales</taxon>
        <taxon>Paracoccaceae</taxon>
        <taxon>Tritonibacter</taxon>
    </lineage>
</organism>
<gene>
    <name evidence="2" type="ORF">GG681_01770</name>
</gene>
<dbReference type="RefSeq" id="WP_153544452.1">
    <property type="nucleotide sequence ID" value="NZ_WIXK01000001.1"/>
</dbReference>
<dbReference type="AlphaFoldDB" id="A0A844ASJ1"/>